<evidence type="ECO:0000313" key="3">
    <source>
        <dbReference type="Proteomes" id="UP001630127"/>
    </source>
</evidence>
<protein>
    <recommendedName>
        <fullName evidence="4">Zinc knuckle CX2CX4HX4C domain-containing protein</fullName>
    </recommendedName>
</protein>
<evidence type="ECO:0000256" key="1">
    <source>
        <dbReference type="SAM" id="MobiDB-lite"/>
    </source>
</evidence>
<dbReference type="Proteomes" id="UP001630127">
    <property type="component" value="Unassembled WGS sequence"/>
</dbReference>
<feature type="compositionally biased region" description="Polar residues" evidence="1">
    <location>
        <begin position="64"/>
        <end position="87"/>
    </location>
</feature>
<comment type="caution">
    <text evidence="2">The sequence shown here is derived from an EMBL/GenBank/DDBJ whole genome shotgun (WGS) entry which is preliminary data.</text>
</comment>
<name>A0ABD2ZHP6_9GENT</name>
<organism evidence="2 3">
    <name type="scientific">Cinchona calisaya</name>
    <dbReference type="NCBI Taxonomy" id="153742"/>
    <lineage>
        <taxon>Eukaryota</taxon>
        <taxon>Viridiplantae</taxon>
        <taxon>Streptophyta</taxon>
        <taxon>Embryophyta</taxon>
        <taxon>Tracheophyta</taxon>
        <taxon>Spermatophyta</taxon>
        <taxon>Magnoliopsida</taxon>
        <taxon>eudicotyledons</taxon>
        <taxon>Gunneridae</taxon>
        <taxon>Pentapetalae</taxon>
        <taxon>asterids</taxon>
        <taxon>lamiids</taxon>
        <taxon>Gentianales</taxon>
        <taxon>Rubiaceae</taxon>
        <taxon>Cinchonoideae</taxon>
        <taxon>Cinchoneae</taxon>
        <taxon>Cinchona</taxon>
    </lineage>
</organism>
<evidence type="ECO:0000313" key="2">
    <source>
        <dbReference type="EMBL" id="KAL3518908.1"/>
    </source>
</evidence>
<gene>
    <name evidence="2" type="ORF">ACH5RR_021497</name>
</gene>
<evidence type="ECO:0008006" key="4">
    <source>
        <dbReference type="Google" id="ProtNLM"/>
    </source>
</evidence>
<dbReference type="AlphaFoldDB" id="A0ABD2ZHP6"/>
<sequence length="138" mass="15274">MATRKGKFALLCIQMNTTSPFLTHILIGSYVQSLEYENLKLLFINCGLVGHLQDNCMDLPPTSPNSDTTNLTKAPLSTATTTSSQPIGTPWKVVHRKYVRKLNPKVSDPNSEKPKVSVGRINHFLPFEPAPLSNQMPP</sequence>
<accession>A0ABD2ZHP6</accession>
<keyword evidence="3" id="KW-1185">Reference proteome</keyword>
<dbReference type="EMBL" id="JBJUIK010000009">
    <property type="protein sequence ID" value="KAL3518908.1"/>
    <property type="molecule type" value="Genomic_DNA"/>
</dbReference>
<reference evidence="2 3" key="1">
    <citation type="submission" date="2024-11" db="EMBL/GenBank/DDBJ databases">
        <title>A near-complete genome assembly of Cinchona calisaya.</title>
        <authorList>
            <person name="Lian D.C."/>
            <person name="Zhao X.W."/>
            <person name="Wei L."/>
        </authorList>
    </citation>
    <scope>NUCLEOTIDE SEQUENCE [LARGE SCALE GENOMIC DNA]</scope>
    <source>
        <tissue evidence="2">Nenye</tissue>
    </source>
</reference>
<feature type="region of interest" description="Disordered" evidence="1">
    <location>
        <begin position="58"/>
        <end position="88"/>
    </location>
</feature>
<proteinExistence type="predicted"/>